<sequence>APKSLNTNQSLQHFASIRTSLNCSFCRAKTWKMSVQVLNIKLQRSDAGVSWGFVIQGGKEFHSPFVIQKVHPNSLADQASVKPGDYILRIGSHMVENYMHSQAREAITAQGNHLELTIQRGAAPRSEDYAFNFAFPQHRLMNQDNNFNRVPSSSPQVGIQMNNNKALLTQSYNSPMGLYSNQNIAETLRPRLDENWNEIKKSPEPPISRRMSWTPRKHELTKQIAKLGDPNCPSLTQSKSFKLLQEALESGDKEKDLVYFDKITKKTEVRRVSLDANLATRPTRRLSKVNLIDQESIEENTDQNEARINRSQSVSRDILCHSSFLTSLKPSNSKNFSQRRHSYIPSSPTTQYKPYQQPSKAMSPVKPYQSNNYQQPSFKPNSHGMPGAVNRGHKGSAIFNNHNHGPNQPQCASCFQIIRGPFISAVGKIWCPNHFICANQSCCMSLIDVGFVEENGKLYCEKDYADFLAPKCHKCHNTILAECCSALDKTYHPECFCCANKQKIGSGSFHIEDGMVYCERDFSALFSVKCSGCQFPIEAGDKFLEAINEKWHVECFICSKCNVPLSGGFAVKGGKPY</sequence>
<dbReference type="GO" id="GO:0030036">
    <property type="term" value="P:actin cytoskeleton organization"/>
    <property type="evidence" value="ECO:0007669"/>
    <property type="project" value="TreeGrafter"/>
</dbReference>
<organism evidence="10 11">
    <name type="scientific">Brachionus plicatilis</name>
    <name type="common">Marine rotifer</name>
    <name type="synonym">Brachionus muelleri</name>
    <dbReference type="NCBI Taxonomy" id="10195"/>
    <lineage>
        <taxon>Eukaryota</taxon>
        <taxon>Metazoa</taxon>
        <taxon>Spiralia</taxon>
        <taxon>Gnathifera</taxon>
        <taxon>Rotifera</taxon>
        <taxon>Eurotatoria</taxon>
        <taxon>Monogononta</taxon>
        <taxon>Pseudotrocha</taxon>
        <taxon>Ploima</taxon>
        <taxon>Brachionidae</taxon>
        <taxon>Brachionus</taxon>
    </lineage>
</organism>
<dbReference type="PANTHER" id="PTHR24214:SF38">
    <property type="entry name" value="PDZ AND LIM DOMAIN PROTEIN ZASP-RELATED"/>
    <property type="match status" value="1"/>
</dbReference>
<dbReference type="InterPro" id="IPR006643">
    <property type="entry name" value="Zasp-like_motif"/>
</dbReference>
<feature type="non-terminal residue" evidence="10">
    <location>
        <position position="577"/>
    </location>
</feature>
<comment type="caution">
    <text evidence="10">The sequence shown here is derived from an EMBL/GenBank/DDBJ whole genome shotgun (WGS) entry which is preliminary data.</text>
</comment>
<keyword evidence="4 6" id="KW-0862">Zinc</keyword>
<dbReference type="InterPro" id="IPR001478">
    <property type="entry name" value="PDZ"/>
</dbReference>
<dbReference type="SMART" id="SM00228">
    <property type="entry name" value="PDZ"/>
    <property type="match status" value="1"/>
</dbReference>
<feature type="region of interest" description="Disordered" evidence="7">
    <location>
        <begin position="330"/>
        <end position="367"/>
    </location>
</feature>
<dbReference type="FunFam" id="2.30.42.10:FF:000055">
    <property type="entry name" value="PDZ and LIM domain protein 3"/>
    <property type="match status" value="1"/>
</dbReference>
<dbReference type="GO" id="GO:0051371">
    <property type="term" value="F:muscle alpha-actinin binding"/>
    <property type="evidence" value="ECO:0007669"/>
    <property type="project" value="TreeGrafter"/>
</dbReference>
<keyword evidence="11" id="KW-1185">Reference proteome</keyword>
<dbReference type="Gene3D" id="2.30.42.10">
    <property type="match status" value="1"/>
</dbReference>
<dbReference type="OrthoDB" id="5911912at2759"/>
<evidence type="ECO:0000256" key="6">
    <source>
        <dbReference type="PROSITE-ProRule" id="PRU00125"/>
    </source>
</evidence>
<dbReference type="GO" id="GO:0030018">
    <property type="term" value="C:Z disc"/>
    <property type="evidence" value="ECO:0007669"/>
    <property type="project" value="TreeGrafter"/>
</dbReference>
<dbReference type="InterPro" id="IPR050604">
    <property type="entry name" value="PDZ-LIM_domain"/>
</dbReference>
<name>A0A3M7QTA7_BRAPC</name>
<dbReference type="PROSITE" id="PS00478">
    <property type="entry name" value="LIM_DOMAIN_1"/>
    <property type="match status" value="1"/>
</dbReference>
<dbReference type="SUPFAM" id="SSF57716">
    <property type="entry name" value="Glucocorticoid receptor-like (DNA-binding domain)"/>
    <property type="match status" value="3"/>
</dbReference>
<dbReference type="GO" id="GO:0001725">
    <property type="term" value="C:stress fiber"/>
    <property type="evidence" value="ECO:0007669"/>
    <property type="project" value="TreeGrafter"/>
</dbReference>
<keyword evidence="3 6" id="KW-0479">Metal-binding</keyword>
<feature type="domain" description="PDZ" evidence="9">
    <location>
        <begin position="39"/>
        <end position="122"/>
    </location>
</feature>
<dbReference type="SMART" id="SM00132">
    <property type="entry name" value="LIM"/>
    <property type="match status" value="3"/>
</dbReference>
<dbReference type="PANTHER" id="PTHR24214">
    <property type="entry name" value="PDZ AND LIM DOMAIN PROTEIN ZASP"/>
    <property type="match status" value="1"/>
</dbReference>
<evidence type="ECO:0000256" key="7">
    <source>
        <dbReference type="SAM" id="MobiDB-lite"/>
    </source>
</evidence>
<dbReference type="InterPro" id="IPR001781">
    <property type="entry name" value="Znf_LIM"/>
</dbReference>
<dbReference type="InterPro" id="IPR036034">
    <property type="entry name" value="PDZ_sf"/>
</dbReference>
<dbReference type="CDD" id="cd23068">
    <property type="entry name" value="PDZ_ZASP52-like"/>
    <property type="match status" value="1"/>
</dbReference>
<protein>
    <submittedName>
        <fullName evidence="10">LIM domain-binding 3-like isoform X1</fullName>
    </submittedName>
</protein>
<feature type="compositionally biased region" description="Polar residues" evidence="7">
    <location>
        <begin position="344"/>
        <end position="360"/>
    </location>
</feature>
<dbReference type="Proteomes" id="UP000276133">
    <property type="component" value="Unassembled WGS sequence"/>
</dbReference>
<dbReference type="Pfam" id="PF00595">
    <property type="entry name" value="PDZ"/>
    <property type="match status" value="1"/>
</dbReference>
<evidence type="ECO:0000259" key="9">
    <source>
        <dbReference type="PROSITE" id="PS50106"/>
    </source>
</evidence>
<dbReference type="GO" id="GO:0031941">
    <property type="term" value="C:filamentous actin"/>
    <property type="evidence" value="ECO:0007669"/>
    <property type="project" value="TreeGrafter"/>
</dbReference>
<evidence type="ECO:0000313" key="11">
    <source>
        <dbReference type="Proteomes" id="UP000276133"/>
    </source>
</evidence>
<dbReference type="FunFam" id="2.10.110.10:FF:000069">
    <property type="entry name" value="Uncharacterized protein, isoform Z"/>
    <property type="match status" value="1"/>
</dbReference>
<evidence type="ECO:0000259" key="8">
    <source>
        <dbReference type="PROSITE" id="PS50023"/>
    </source>
</evidence>
<dbReference type="SMART" id="SM00735">
    <property type="entry name" value="ZM"/>
    <property type="match status" value="1"/>
</dbReference>
<dbReference type="SUPFAM" id="SSF50156">
    <property type="entry name" value="PDZ domain-like"/>
    <property type="match status" value="1"/>
</dbReference>
<keyword evidence="2" id="KW-0963">Cytoplasm</keyword>
<dbReference type="GO" id="GO:0046872">
    <property type="term" value="F:metal ion binding"/>
    <property type="evidence" value="ECO:0007669"/>
    <property type="project" value="UniProtKB-KW"/>
</dbReference>
<dbReference type="GO" id="GO:0005912">
    <property type="term" value="C:adherens junction"/>
    <property type="evidence" value="ECO:0007669"/>
    <property type="project" value="TreeGrafter"/>
</dbReference>
<dbReference type="Pfam" id="PF15936">
    <property type="entry name" value="DUF4749"/>
    <property type="match status" value="1"/>
</dbReference>
<reference evidence="10 11" key="1">
    <citation type="journal article" date="2018" name="Sci. Rep.">
        <title>Genomic signatures of local adaptation to the degree of environmental predictability in rotifers.</title>
        <authorList>
            <person name="Franch-Gras L."/>
            <person name="Hahn C."/>
            <person name="Garcia-Roger E.M."/>
            <person name="Carmona M.J."/>
            <person name="Serra M."/>
            <person name="Gomez A."/>
        </authorList>
    </citation>
    <scope>NUCLEOTIDE SEQUENCE [LARGE SCALE GENOMIC DNA]</scope>
    <source>
        <strain evidence="10">HYR1</strain>
    </source>
</reference>
<dbReference type="GO" id="GO:0003779">
    <property type="term" value="F:actin binding"/>
    <property type="evidence" value="ECO:0007669"/>
    <property type="project" value="TreeGrafter"/>
</dbReference>
<dbReference type="PROSITE" id="PS50023">
    <property type="entry name" value="LIM_DOMAIN_2"/>
    <property type="match status" value="2"/>
</dbReference>
<feature type="non-terminal residue" evidence="10">
    <location>
        <position position="1"/>
    </location>
</feature>
<dbReference type="PROSITE" id="PS50106">
    <property type="entry name" value="PDZ"/>
    <property type="match status" value="1"/>
</dbReference>
<evidence type="ECO:0000256" key="3">
    <source>
        <dbReference type="ARBA" id="ARBA00022723"/>
    </source>
</evidence>
<evidence type="ECO:0000313" key="10">
    <source>
        <dbReference type="EMBL" id="RNA14513.1"/>
    </source>
</evidence>
<feature type="domain" description="LIM zinc-binding" evidence="8">
    <location>
        <begin position="528"/>
        <end position="577"/>
    </location>
</feature>
<dbReference type="GO" id="GO:0061061">
    <property type="term" value="P:muscle structure development"/>
    <property type="evidence" value="ECO:0007669"/>
    <property type="project" value="TreeGrafter"/>
</dbReference>
<keyword evidence="5 6" id="KW-0440">LIM domain</keyword>
<feature type="domain" description="LIM zinc-binding" evidence="8">
    <location>
        <begin position="409"/>
        <end position="470"/>
    </location>
</feature>
<evidence type="ECO:0000256" key="1">
    <source>
        <dbReference type="ARBA" id="ARBA00004496"/>
    </source>
</evidence>
<dbReference type="InterPro" id="IPR031847">
    <property type="entry name" value="PDLI1-4/Zasp-like_mid"/>
</dbReference>
<accession>A0A3M7QTA7</accession>
<dbReference type="Gene3D" id="2.10.110.10">
    <property type="entry name" value="Cysteine Rich Protein"/>
    <property type="match status" value="3"/>
</dbReference>
<evidence type="ECO:0000256" key="5">
    <source>
        <dbReference type="ARBA" id="ARBA00023038"/>
    </source>
</evidence>
<dbReference type="EMBL" id="REGN01005163">
    <property type="protein sequence ID" value="RNA14513.1"/>
    <property type="molecule type" value="Genomic_DNA"/>
</dbReference>
<proteinExistence type="predicted"/>
<dbReference type="Pfam" id="PF00412">
    <property type="entry name" value="LIM"/>
    <property type="match status" value="3"/>
</dbReference>
<dbReference type="STRING" id="10195.A0A3M7QTA7"/>
<evidence type="ECO:0000256" key="2">
    <source>
        <dbReference type="ARBA" id="ARBA00022490"/>
    </source>
</evidence>
<comment type="subcellular location">
    <subcellularLocation>
        <location evidence="1">Cytoplasm</location>
    </subcellularLocation>
</comment>
<gene>
    <name evidence="10" type="ORF">BpHYR1_043987</name>
</gene>
<evidence type="ECO:0000256" key="4">
    <source>
        <dbReference type="ARBA" id="ARBA00022833"/>
    </source>
</evidence>
<dbReference type="AlphaFoldDB" id="A0A3M7QTA7"/>